<evidence type="ECO:0000259" key="2">
    <source>
        <dbReference type="Pfam" id="PF00849"/>
    </source>
</evidence>
<dbReference type="CDD" id="cd02869">
    <property type="entry name" value="PseudoU_synth_RluA_like"/>
    <property type="match status" value="1"/>
</dbReference>
<gene>
    <name evidence="3" type="ORF">HGMM_F07E12C21</name>
</gene>
<dbReference type="PANTHER" id="PTHR21600">
    <property type="entry name" value="MITOCHONDRIAL RNA PSEUDOURIDINE SYNTHASE"/>
    <property type="match status" value="1"/>
</dbReference>
<dbReference type="InterPro" id="IPR020103">
    <property type="entry name" value="PsdUridine_synth_cat_dom_sf"/>
</dbReference>
<dbReference type="PROSITE" id="PS01129">
    <property type="entry name" value="PSI_RLU"/>
    <property type="match status" value="1"/>
</dbReference>
<dbReference type="SUPFAM" id="SSF55120">
    <property type="entry name" value="Pseudouridine synthase"/>
    <property type="match status" value="1"/>
</dbReference>
<dbReference type="GO" id="GO:0140098">
    <property type="term" value="F:catalytic activity, acting on RNA"/>
    <property type="evidence" value="ECO:0007669"/>
    <property type="project" value="UniProtKB-ARBA"/>
</dbReference>
<evidence type="ECO:0000313" key="3">
    <source>
        <dbReference type="EMBL" id="BAL53574.1"/>
    </source>
</evidence>
<name>H5SBN8_9BACT</name>
<dbReference type="EMBL" id="AP011661">
    <property type="protein sequence ID" value="BAL53574.1"/>
    <property type="molecule type" value="Genomic_DNA"/>
</dbReference>
<proteinExistence type="inferred from homology"/>
<dbReference type="Gene3D" id="3.30.2350.10">
    <property type="entry name" value="Pseudouridine synthase"/>
    <property type="match status" value="1"/>
</dbReference>
<reference evidence="3" key="1">
    <citation type="journal article" date="2005" name="Environ. Microbiol.">
        <title>Genetic and functional properties of uncultivated thermophilic crenarchaeotes from a subsurface gold mine as revealed by analysis of genome fragments.</title>
        <authorList>
            <person name="Nunoura T."/>
            <person name="Hirayama H."/>
            <person name="Takami H."/>
            <person name="Oida H."/>
            <person name="Nishi S."/>
            <person name="Shimamura S."/>
            <person name="Suzuki Y."/>
            <person name="Inagaki F."/>
            <person name="Takai K."/>
            <person name="Nealson K.H."/>
            <person name="Horikoshi K."/>
        </authorList>
    </citation>
    <scope>NUCLEOTIDE SEQUENCE</scope>
</reference>
<dbReference type="AlphaFoldDB" id="H5SBN8"/>
<accession>H5SBN8</accession>
<organism evidence="3">
    <name type="scientific">uncultured Bacteroidota bacterium</name>
    <dbReference type="NCBI Taxonomy" id="152509"/>
    <lineage>
        <taxon>Bacteria</taxon>
        <taxon>Pseudomonadati</taxon>
        <taxon>Bacteroidota</taxon>
        <taxon>environmental samples</taxon>
    </lineage>
</organism>
<reference evidence="3" key="2">
    <citation type="journal article" date="2012" name="PLoS ONE">
        <title>A Deeply Branching Thermophilic Bacterium with an Ancient Acetyl-CoA Pathway Dominates a Subsurface Ecosystem.</title>
        <authorList>
            <person name="Takami H."/>
            <person name="Noguchi H."/>
            <person name="Takaki Y."/>
            <person name="Uchiyama I."/>
            <person name="Toyoda A."/>
            <person name="Nishi S."/>
            <person name="Chee G.-J."/>
            <person name="Arai W."/>
            <person name="Nunoura T."/>
            <person name="Itoh T."/>
            <person name="Hattori M."/>
            <person name="Takai K."/>
        </authorList>
    </citation>
    <scope>NUCLEOTIDE SEQUENCE</scope>
</reference>
<feature type="domain" description="Pseudouridine synthase RsuA/RluA-like" evidence="2">
    <location>
        <begin position="17"/>
        <end position="161"/>
    </location>
</feature>
<dbReference type="GO" id="GO:0009982">
    <property type="term" value="F:pseudouridine synthase activity"/>
    <property type="evidence" value="ECO:0007669"/>
    <property type="project" value="InterPro"/>
</dbReference>
<dbReference type="GO" id="GO:0003723">
    <property type="term" value="F:RNA binding"/>
    <property type="evidence" value="ECO:0007669"/>
    <property type="project" value="InterPro"/>
</dbReference>
<dbReference type="GO" id="GO:0000455">
    <property type="term" value="P:enzyme-directed rRNA pseudouridine synthesis"/>
    <property type="evidence" value="ECO:0007669"/>
    <property type="project" value="TreeGrafter"/>
</dbReference>
<comment type="similarity">
    <text evidence="1">Belongs to the pseudouridine synthase RluA family.</text>
</comment>
<sequence length="267" mass="29936">MGKATVPVIVHEDEAIVAVVKPPSFHTLPDRFRRDIPNLRDWLRQRYGEIFVVHRLDHDTSGAMVFARSADAHRHLSLQFEQHAVQKLYHAVVAGVVEQDAFDIDIPLLADPAKPGKVIPSARGKDSLTRVRVQERFMGATLLACEPVTGRQHQIRVHLAAIGHPLLVDPLYGIGDGVYLSAMKSHYKKSRGEEERPLIARATLHAVQLSFVHPTTNTEFSIAAEYPKDFRALLQVLRKYASAADGRKPLDWTFANLYTANDSKERS</sequence>
<dbReference type="InterPro" id="IPR050188">
    <property type="entry name" value="RluA_PseudoU_synthase"/>
</dbReference>
<dbReference type="InterPro" id="IPR006224">
    <property type="entry name" value="PsdUridine_synth_RluA-like_CS"/>
</dbReference>
<dbReference type="InterPro" id="IPR006145">
    <property type="entry name" value="PsdUridine_synth_RsuA/RluA"/>
</dbReference>
<dbReference type="PANTHER" id="PTHR21600:SF87">
    <property type="entry name" value="RNA PSEUDOURIDYLATE SYNTHASE DOMAIN-CONTAINING PROTEIN 1"/>
    <property type="match status" value="1"/>
</dbReference>
<dbReference type="Pfam" id="PF00849">
    <property type="entry name" value="PseudoU_synth_2"/>
    <property type="match status" value="1"/>
</dbReference>
<evidence type="ECO:0000256" key="1">
    <source>
        <dbReference type="ARBA" id="ARBA00010876"/>
    </source>
</evidence>
<protein>
    <submittedName>
        <fullName evidence="3">RNA pseudouridylate synthase family protein</fullName>
    </submittedName>
</protein>